<accession>A0A067SHU3</accession>
<dbReference type="InterPro" id="IPR031755">
    <property type="entry name" value="Inhibitor_I66"/>
</dbReference>
<gene>
    <name evidence="1" type="ORF">GALMADRAFT_283623</name>
</gene>
<sequence>MALQNGSYTITSKAGAFPVGRNKAEDRSLNPKKVVLLPQGIESPEWIVEALADGTYILKIGGRPTANIDELLFAVLLDEPEPTKWKVNPQFHQGENTYTITPVGSDNDGWQVPADAEVGTQIAIQPLKFGRSFPPTYTPEELFVITKVD</sequence>
<dbReference type="GO" id="GO:0004867">
    <property type="term" value="F:serine-type endopeptidase inhibitor activity"/>
    <property type="evidence" value="ECO:0007669"/>
    <property type="project" value="InterPro"/>
</dbReference>
<keyword evidence="2" id="KW-1185">Reference proteome</keyword>
<dbReference type="Proteomes" id="UP000027222">
    <property type="component" value="Unassembled WGS sequence"/>
</dbReference>
<dbReference type="CDD" id="cd23428">
    <property type="entry name" value="beta-trefoil_Ricin_SPI"/>
    <property type="match status" value="1"/>
</dbReference>
<dbReference type="Pfam" id="PF16850">
    <property type="entry name" value="Inhibitor_I66"/>
    <property type="match status" value="1"/>
</dbReference>
<organism evidence="1 2">
    <name type="scientific">Galerina marginata (strain CBS 339.88)</name>
    <dbReference type="NCBI Taxonomy" id="685588"/>
    <lineage>
        <taxon>Eukaryota</taxon>
        <taxon>Fungi</taxon>
        <taxon>Dikarya</taxon>
        <taxon>Basidiomycota</taxon>
        <taxon>Agaricomycotina</taxon>
        <taxon>Agaricomycetes</taxon>
        <taxon>Agaricomycetidae</taxon>
        <taxon>Agaricales</taxon>
        <taxon>Agaricineae</taxon>
        <taxon>Strophariaceae</taxon>
        <taxon>Galerina</taxon>
    </lineage>
</organism>
<protein>
    <recommendedName>
        <fullName evidence="3">Serine protease inhibitor</fullName>
    </recommendedName>
</protein>
<dbReference type="OrthoDB" id="3439489at2759"/>
<dbReference type="HOGENOM" id="CLU_115968_3_0_1"/>
<name>A0A067SHU3_GALM3</name>
<evidence type="ECO:0008006" key="3">
    <source>
        <dbReference type="Google" id="ProtNLM"/>
    </source>
</evidence>
<proteinExistence type="predicted"/>
<evidence type="ECO:0000313" key="2">
    <source>
        <dbReference type="Proteomes" id="UP000027222"/>
    </source>
</evidence>
<dbReference type="Gene3D" id="2.80.10.50">
    <property type="match status" value="1"/>
</dbReference>
<dbReference type="EMBL" id="KL142416">
    <property type="protein sequence ID" value="KDR67304.1"/>
    <property type="molecule type" value="Genomic_DNA"/>
</dbReference>
<reference evidence="2" key="1">
    <citation type="journal article" date="2014" name="Proc. Natl. Acad. Sci. U.S.A.">
        <title>Extensive sampling of basidiomycete genomes demonstrates inadequacy of the white-rot/brown-rot paradigm for wood decay fungi.</title>
        <authorList>
            <person name="Riley R."/>
            <person name="Salamov A.A."/>
            <person name="Brown D.W."/>
            <person name="Nagy L.G."/>
            <person name="Floudas D."/>
            <person name="Held B.W."/>
            <person name="Levasseur A."/>
            <person name="Lombard V."/>
            <person name="Morin E."/>
            <person name="Otillar R."/>
            <person name="Lindquist E.A."/>
            <person name="Sun H."/>
            <person name="LaButti K.M."/>
            <person name="Schmutz J."/>
            <person name="Jabbour D."/>
            <person name="Luo H."/>
            <person name="Baker S.E."/>
            <person name="Pisabarro A.G."/>
            <person name="Walton J.D."/>
            <person name="Blanchette R.A."/>
            <person name="Henrissat B."/>
            <person name="Martin F."/>
            <person name="Cullen D."/>
            <person name="Hibbett D.S."/>
            <person name="Grigoriev I.V."/>
        </authorList>
    </citation>
    <scope>NUCLEOTIDE SEQUENCE [LARGE SCALE GENOMIC DNA]</scope>
    <source>
        <strain evidence="2">CBS 339.88</strain>
    </source>
</reference>
<evidence type="ECO:0000313" key="1">
    <source>
        <dbReference type="EMBL" id="KDR67304.1"/>
    </source>
</evidence>
<dbReference type="AlphaFoldDB" id="A0A067SHU3"/>
<dbReference type="STRING" id="685588.A0A067SHU3"/>